<protein>
    <submittedName>
        <fullName evidence="1">Uncharacterized protein</fullName>
    </submittedName>
</protein>
<dbReference type="EMBL" id="KZ825138">
    <property type="protein sequence ID" value="PYI19028.1"/>
    <property type="molecule type" value="Genomic_DNA"/>
</dbReference>
<accession>A0A2V5H4L6</accession>
<dbReference type="Proteomes" id="UP000249829">
    <property type="component" value="Unassembled WGS sequence"/>
</dbReference>
<dbReference type="AlphaFoldDB" id="A0A2V5H4L6"/>
<keyword evidence="2" id="KW-1185">Reference proteome</keyword>
<proteinExistence type="predicted"/>
<evidence type="ECO:0000313" key="1">
    <source>
        <dbReference type="EMBL" id="PYI19028.1"/>
    </source>
</evidence>
<sequence>MSVGDFAFVITLCIAGLFHCVRKTDFKYRFFQQGYKPKTFAEALTAYLAGWGDTDSPGEGSSAARTFFSAVSNVGAVAASGSPAQTIRGYCPILRGGGLGVWWSRALEVAKTKESQACGRLGRCLTDLGQRVLGRQKPASGPESWELQDLDR</sequence>
<gene>
    <name evidence="1" type="ORF">BO99DRAFT_432978</name>
</gene>
<name>A0A2V5H4L6_ASPV1</name>
<evidence type="ECO:0000313" key="2">
    <source>
        <dbReference type="Proteomes" id="UP000249829"/>
    </source>
</evidence>
<reference evidence="1 2" key="1">
    <citation type="submission" date="2018-02" db="EMBL/GenBank/DDBJ databases">
        <title>The genomes of Aspergillus section Nigri reveals drivers in fungal speciation.</title>
        <authorList>
            <consortium name="DOE Joint Genome Institute"/>
            <person name="Vesth T.C."/>
            <person name="Nybo J."/>
            <person name="Theobald S."/>
            <person name="Brandl J."/>
            <person name="Frisvad J.C."/>
            <person name="Nielsen K.F."/>
            <person name="Lyhne E.K."/>
            <person name="Kogle M.E."/>
            <person name="Kuo A."/>
            <person name="Riley R."/>
            <person name="Clum A."/>
            <person name="Nolan M."/>
            <person name="Lipzen A."/>
            <person name="Salamov A."/>
            <person name="Henrissat B."/>
            <person name="Wiebenga A."/>
            <person name="De vries R.P."/>
            <person name="Grigoriev I.V."/>
            <person name="Mortensen U.H."/>
            <person name="Andersen M.R."/>
            <person name="Baker S.E."/>
        </authorList>
    </citation>
    <scope>NUCLEOTIDE SEQUENCE [LARGE SCALE GENOMIC DNA]</scope>
    <source>
        <strain evidence="1 2">CBS 115571</strain>
    </source>
</reference>
<organism evidence="1 2">
    <name type="scientific">Aspergillus violaceofuscus (strain CBS 115571)</name>
    <dbReference type="NCBI Taxonomy" id="1450538"/>
    <lineage>
        <taxon>Eukaryota</taxon>
        <taxon>Fungi</taxon>
        <taxon>Dikarya</taxon>
        <taxon>Ascomycota</taxon>
        <taxon>Pezizomycotina</taxon>
        <taxon>Eurotiomycetes</taxon>
        <taxon>Eurotiomycetidae</taxon>
        <taxon>Eurotiales</taxon>
        <taxon>Aspergillaceae</taxon>
        <taxon>Aspergillus</taxon>
    </lineage>
</organism>